<feature type="compositionally biased region" description="Basic and acidic residues" evidence="1">
    <location>
        <begin position="149"/>
        <end position="159"/>
    </location>
</feature>
<feature type="region of interest" description="Disordered" evidence="1">
    <location>
        <begin position="1"/>
        <end position="32"/>
    </location>
</feature>
<proteinExistence type="predicted"/>
<dbReference type="EMBL" id="LSBH01000007">
    <property type="protein sequence ID" value="OAQ76560.1"/>
    <property type="molecule type" value="Genomic_DNA"/>
</dbReference>
<feature type="region of interest" description="Disordered" evidence="1">
    <location>
        <begin position="196"/>
        <end position="267"/>
    </location>
</feature>
<reference evidence="2 3" key="1">
    <citation type="submission" date="2016-01" db="EMBL/GenBank/DDBJ databases">
        <title>Biosynthesis of antibiotic leucinostatins and their inhibition on Phytophthora in bio-control Purpureocillium lilacinum.</title>
        <authorList>
            <person name="Wang G."/>
            <person name="Liu Z."/>
            <person name="Lin R."/>
            <person name="Li E."/>
            <person name="Mao Z."/>
            <person name="Ling J."/>
            <person name="Yin W."/>
            <person name="Xie B."/>
        </authorList>
    </citation>
    <scope>NUCLEOTIDE SEQUENCE [LARGE SCALE GENOMIC DNA]</scope>
    <source>
        <strain evidence="2">PLBJ-1</strain>
    </source>
</reference>
<feature type="region of interest" description="Disordered" evidence="1">
    <location>
        <begin position="138"/>
        <end position="181"/>
    </location>
</feature>
<evidence type="ECO:0000256" key="1">
    <source>
        <dbReference type="SAM" id="MobiDB-lite"/>
    </source>
</evidence>
<sequence>MASGSEEVDWKDSRPLRAPKAPPYDGIDPSNAVDATSRRLQIRGYLEYHGQLGGLNKDWKEAERSVCLALQARGTGPEKCRAEKFDYMVDVAVWNERFCTYPDGVRPKWPYSEVTKHLKSKVTSEVYRAFVEAQNTAAAAASSPAQTEGEARQDQEGKELAVGSDKVPDEATTAPESPERWLKCLDPQGHFRAELAKSAAGSNSPSQVSRPAPESKDDGKEEDKGKGKEVARVPVAIPPGLSQSMYAPGAAKGKGKGRGKAVDPMPAKAQPSSAAAALAEREAWENSEEGQLALEDARLLKGILPEEPEPLNLSVREQIWAAEFRGLDWKQVGRPVCGPFELEFPAWLDLETFFLGTTGVDLRRVVKEHLDALLCLSWRNAPELRGSEDAAMPVKIVLGPATEALEGLSRGEDGEPVWSGHPSHAQLGKACVAFWHKLLDWNKRAQRNEPLPLIEFVELEEVQQRMKHLDMGGSGLERPGNESAAASAAWSVALDKARTEIVEVLSREKDFGAAMVSMTAWVRRQASGPFRGVRAVAFAADHWVKLVTGEQQREVLRWRRELTASLEREMQAARPPPAGPAPPTAPRGPRGGRGRGDRASWAHVSRGAGRGTGRGA</sequence>
<gene>
    <name evidence="2" type="ORF">VFPBJ_08920</name>
</gene>
<protein>
    <submittedName>
        <fullName evidence="2">Uncharacterized protein</fullName>
    </submittedName>
</protein>
<feature type="compositionally biased region" description="Basic and acidic residues" evidence="1">
    <location>
        <begin position="213"/>
        <end position="231"/>
    </location>
</feature>
<name>A0A179GGI5_PURLI</name>
<dbReference type="Proteomes" id="UP000078240">
    <property type="component" value="Unassembled WGS sequence"/>
</dbReference>
<evidence type="ECO:0000313" key="3">
    <source>
        <dbReference type="Proteomes" id="UP000078240"/>
    </source>
</evidence>
<feature type="region of interest" description="Disordered" evidence="1">
    <location>
        <begin position="570"/>
        <end position="616"/>
    </location>
</feature>
<organism evidence="2 3">
    <name type="scientific">Purpureocillium lilacinum</name>
    <name type="common">Paecilomyces lilacinus</name>
    <dbReference type="NCBI Taxonomy" id="33203"/>
    <lineage>
        <taxon>Eukaryota</taxon>
        <taxon>Fungi</taxon>
        <taxon>Dikarya</taxon>
        <taxon>Ascomycota</taxon>
        <taxon>Pezizomycotina</taxon>
        <taxon>Sordariomycetes</taxon>
        <taxon>Hypocreomycetidae</taxon>
        <taxon>Hypocreales</taxon>
        <taxon>Ophiocordycipitaceae</taxon>
        <taxon>Purpureocillium</taxon>
    </lineage>
</organism>
<feature type="compositionally biased region" description="Polar residues" evidence="1">
    <location>
        <begin position="200"/>
        <end position="209"/>
    </location>
</feature>
<feature type="compositionally biased region" description="Pro residues" evidence="1">
    <location>
        <begin position="574"/>
        <end position="586"/>
    </location>
</feature>
<dbReference type="AlphaFoldDB" id="A0A179GGI5"/>
<evidence type="ECO:0000313" key="2">
    <source>
        <dbReference type="EMBL" id="OAQ76560.1"/>
    </source>
</evidence>
<comment type="caution">
    <text evidence="2">The sequence shown here is derived from an EMBL/GenBank/DDBJ whole genome shotgun (WGS) entry which is preliminary data.</text>
</comment>
<feature type="compositionally biased region" description="Low complexity" evidence="1">
    <location>
        <begin position="138"/>
        <end position="147"/>
    </location>
</feature>
<accession>A0A179GGI5</accession>